<feature type="binding site" evidence="7">
    <location>
        <position position="239"/>
    </location>
    <ligand>
        <name>beta-D-galactose</name>
        <dbReference type="ChEBI" id="CHEBI:27667"/>
    </ligand>
</feature>
<dbReference type="UniPathway" id="UPA00242"/>
<dbReference type="SUPFAM" id="SSF74650">
    <property type="entry name" value="Galactose mutarotase-like"/>
    <property type="match status" value="1"/>
</dbReference>
<accession>A0A2S9QFC7</accession>
<reference evidence="9 10" key="1">
    <citation type="submission" date="2018-02" db="EMBL/GenBank/DDBJ databases">
        <title>Whole genome sequencing of endophytic bacterium.</title>
        <authorList>
            <person name="Eedara R."/>
            <person name="Podile A.R."/>
        </authorList>
    </citation>
    <scope>NUCLEOTIDE SEQUENCE [LARGE SCALE GENOMIC DNA]</scope>
    <source>
        <strain evidence="9 10">RP1T</strain>
    </source>
</reference>
<dbReference type="EMBL" id="PUEJ01000003">
    <property type="protein sequence ID" value="PRH88042.1"/>
    <property type="molecule type" value="Genomic_DNA"/>
</dbReference>
<dbReference type="Proteomes" id="UP000237682">
    <property type="component" value="Unassembled WGS sequence"/>
</dbReference>
<dbReference type="PANTHER" id="PTHR10091:SF49">
    <property type="entry name" value="ALDOSE 1-EPIMERASE"/>
    <property type="match status" value="1"/>
</dbReference>
<dbReference type="PANTHER" id="PTHR10091">
    <property type="entry name" value="ALDOSE-1-EPIMERASE"/>
    <property type="match status" value="1"/>
</dbReference>
<proteinExistence type="inferred from homology"/>
<dbReference type="InterPro" id="IPR011013">
    <property type="entry name" value="Gal_mutarotase_sf_dom"/>
</dbReference>
<name>A0A2S9QFC7_9HYPH</name>
<organism evidence="9 10">
    <name type="scientific">Labrys okinawensis</name>
    <dbReference type="NCBI Taxonomy" id="346911"/>
    <lineage>
        <taxon>Bacteria</taxon>
        <taxon>Pseudomonadati</taxon>
        <taxon>Pseudomonadota</taxon>
        <taxon>Alphaproteobacteria</taxon>
        <taxon>Hyphomicrobiales</taxon>
        <taxon>Xanthobacteraceae</taxon>
        <taxon>Labrys</taxon>
    </lineage>
</organism>
<dbReference type="NCBIfam" id="NF008277">
    <property type="entry name" value="PRK11055.1"/>
    <property type="match status" value="1"/>
</dbReference>
<evidence type="ECO:0000256" key="2">
    <source>
        <dbReference type="ARBA" id="ARBA00006206"/>
    </source>
</evidence>
<protein>
    <recommendedName>
        <fullName evidence="5">Aldose 1-epimerase</fullName>
        <ecNumber evidence="5">5.1.3.3</ecNumber>
    </recommendedName>
</protein>
<dbReference type="GO" id="GO:0004034">
    <property type="term" value="F:aldose 1-epimerase activity"/>
    <property type="evidence" value="ECO:0007669"/>
    <property type="project" value="UniProtKB-EC"/>
</dbReference>
<evidence type="ECO:0000256" key="6">
    <source>
        <dbReference type="PIRSR" id="PIRSR005096-1"/>
    </source>
</evidence>
<dbReference type="CDD" id="cd09019">
    <property type="entry name" value="galactose_mutarotase_like"/>
    <property type="match status" value="1"/>
</dbReference>
<dbReference type="Pfam" id="PF01263">
    <property type="entry name" value="Aldose_epim"/>
    <property type="match status" value="1"/>
</dbReference>
<comment type="pathway">
    <text evidence="1 5">Carbohydrate metabolism; hexose metabolism.</text>
</comment>
<evidence type="ECO:0000313" key="9">
    <source>
        <dbReference type="EMBL" id="PRH88042.1"/>
    </source>
</evidence>
<feature type="active site" description="Proton acceptor" evidence="6">
    <location>
        <position position="303"/>
    </location>
</feature>
<sequence>MSKPVLFGTFNGADVLEVTLRSDAGAEARIITYGGVIRDLLVPSKNGPQRVVLGFETFEDYPKYSPHFGANPGRVANRIGFGRFALDGVTYDLSKSHGGPHTLHGGATGFGKRVWSLVQSDQRSATLVLVSEDGDMGFPGRVVTTCTYRLLEPATLQVIFTATTDKATPINLAQHSYFNLDGSADVLDHRIEIAADFYTPTDGDLIPTGEILSVAGTPYDFRTPRPLRFDTPEGPFKYDINFVLRSAGTLTRAAHAWSPKSGVSLETWTTQPGVQLYDAAKLDVPVPGLGGAKYGGFAGFCLETQNLPDAVNKAHFPSSIIRPGEIYNEETQYRFGQV</sequence>
<evidence type="ECO:0000313" key="10">
    <source>
        <dbReference type="Proteomes" id="UP000237682"/>
    </source>
</evidence>
<dbReference type="AlphaFoldDB" id="A0A2S9QFC7"/>
<dbReference type="GO" id="GO:0006006">
    <property type="term" value="P:glucose metabolic process"/>
    <property type="evidence" value="ECO:0007669"/>
    <property type="project" value="TreeGrafter"/>
</dbReference>
<dbReference type="GO" id="GO:0030246">
    <property type="term" value="F:carbohydrate binding"/>
    <property type="evidence" value="ECO:0007669"/>
    <property type="project" value="InterPro"/>
</dbReference>
<dbReference type="InterPro" id="IPR014718">
    <property type="entry name" value="GH-type_carb-bd"/>
</dbReference>
<feature type="active site" description="Proton donor" evidence="6">
    <location>
        <position position="175"/>
    </location>
</feature>
<keyword evidence="3 5" id="KW-0413">Isomerase</keyword>
<evidence type="ECO:0000256" key="5">
    <source>
        <dbReference type="PIRNR" id="PIRNR005096"/>
    </source>
</evidence>
<comment type="catalytic activity">
    <reaction evidence="5">
        <text>alpha-D-glucose = beta-D-glucose</text>
        <dbReference type="Rhea" id="RHEA:10264"/>
        <dbReference type="ChEBI" id="CHEBI:15903"/>
        <dbReference type="ChEBI" id="CHEBI:17925"/>
        <dbReference type="EC" id="5.1.3.3"/>
    </reaction>
</comment>
<feature type="binding site" evidence="8">
    <location>
        <begin position="175"/>
        <end position="177"/>
    </location>
    <ligand>
        <name>beta-D-galactose</name>
        <dbReference type="ChEBI" id="CHEBI:27667"/>
    </ligand>
</feature>
<keyword evidence="4 5" id="KW-0119">Carbohydrate metabolism</keyword>
<comment type="similarity">
    <text evidence="2 5">Belongs to the aldose epimerase family.</text>
</comment>
<dbReference type="InterPro" id="IPR015443">
    <property type="entry name" value="Aldose_1-epimerase"/>
</dbReference>
<evidence type="ECO:0000256" key="8">
    <source>
        <dbReference type="PIRSR" id="PIRSR005096-3"/>
    </source>
</evidence>
<dbReference type="EC" id="5.1.3.3" evidence="5"/>
<feature type="binding site" evidence="8">
    <location>
        <begin position="77"/>
        <end position="78"/>
    </location>
    <ligand>
        <name>beta-D-galactose</name>
        <dbReference type="ChEBI" id="CHEBI:27667"/>
    </ligand>
</feature>
<evidence type="ECO:0000256" key="3">
    <source>
        <dbReference type="ARBA" id="ARBA00023235"/>
    </source>
</evidence>
<dbReference type="Gene3D" id="2.70.98.10">
    <property type="match status" value="1"/>
</dbReference>
<evidence type="ECO:0000256" key="7">
    <source>
        <dbReference type="PIRSR" id="PIRSR005096-2"/>
    </source>
</evidence>
<evidence type="ECO:0000256" key="1">
    <source>
        <dbReference type="ARBA" id="ARBA00005028"/>
    </source>
</evidence>
<dbReference type="InterPro" id="IPR047215">
    <property type="entry name" value="Galactose_mutarotase-like"/>
</dbReference>
<gene>
    <name evidence="9" type="ORF">C5L14_09125</name>
</gene>
<dbReference type="RefSeq" id="WP_105861708.1">
    <property type="nucleotide sequence ID" value="NZ_PUEJ01000003.1"/>
</dbReference>
<dbReference type="InterPro" id="IPR008183">
    <property type="entry name" value="Aldose_1/G6P_1-epimerase"/>
</dbReference>
<evidence type="ECO:0000256" key="4">
    <source>
        <dbReference type="ARBA" id="ARBA00023277"/>
    </source>
</evidence>
<dbReference type="GO" id="GO:0033499">
    <property type="term" value="P:galactose catabolic process via UDP-galactose, Leloir pathway"/>
    <property type="evidence" value="ECO:0007669"/>
    <property type="project" value="TreeGrafter"/>
</dbReference>
<keyword evidence="10" id="KW-1185">Reference proteome</keyword>
<dbReference type="OrthoDB" id="9779408at2"/>
<dbReference type="PIRSF" id="PIRSF005096">
    <property type="entry name" value="GALM"/>
    <property type="match status" value="1"/>
</dbReference>
<comment type="caution">
    <text evidence="9">The sequence shown here is derived from an EMBL/GenBank/DDBJ whole genome shotgun (WGS) entry which is preliminary data.</text>
</comment>